<comment type="caution">
    <text evidence="1">The sequence shown here is derived from an EMBL/GenBank/DDBJ whole genome shotgun (WGS) entry which is preliminary data.</text>
</comment>
<dbReference type="Proteomes" id="UP001220670">
    <property type="component" value="Unassembled WGS sequence"/>
</dbReference>
<name>A0AAJ1M9U6_LIMMU</name>
<gene>
    <name evidence="1" type="ORF">PO250_01365</name>
</gene>
<protein>
    <recommendedName>
        <fullName evidence="3">DUF2325 domain-containing protein</fullName>
    </recommendedName>
</protein>
<reference evidence="1" key="1">
    <citation type="submission" date="2023-01" db="EMBL/GenBank/DDBJ databases">
        <title>Genome analysis of 13 Lactobacillus isolated from gut of wild boar.</title>
        <authorList>
            <person name="Papp P."/>
            <person name="Libisch B."/>
            <person name="Nagy T."/>
            <person name="Olasz F."/>
        </authorList>
    </citation>
    <scope>NUCLEOTIDE SEQUENCE</scope>
    <source>
        <strain evidence="1">F146</strain>
    </source>
</reference>
<organism evidence="1 2">
    <name type="scientific">Limosilactobacillus mucosae</name>
    <name type="common">Lactobacillus mucosae</name>
    <dbReference type="NCBI Taxonomy" id="97478"/>
    <lineage>
        <taxon>Bacteria</taxon>
        <taxon>Bacillati</taxon>
        <taxon>Bacillota</taxon>
        <taxon>Bacilli</taxon>
        <taxon>Lactobacillales</taxon>
        <taxon>Lactobacillaceae</taxon>
        <taxon>Limosilactobacillus</taxon>
    </lineage>
</organism>
<dbReference type="AlphaFoldDB" id="A0AAJ1M9U6"/>
<accession>A0AAJ1M9U6</accession>
<evidence type="ECO:0000313" key="1">
    <source>
        <dbReference type="EMBL" id="MDC2828985.1"/>
    </source>
</evidence>
<sequence length="625" mass="70322">MYDFRKDLSLIVDNIEPTKQGLAAIKAAIRLAEQDFTAEKASSEAKKPILPDNKQVLTATISLPKNSKADDESVPRFDSLDSPKTIHSVVSGDAEKSDIDSSKAGMNLRQHNVVQKYKSINERLYNAIRDWINDSTKKPDFSALHHDLENQHNSIPADDLDQTNAYYLMLKQTLNYAQKLFNLYDEKKDKQQKESSSLSKQAENLVKGFLDYLNGVHQDEFISLLSKVRTGKEPSLLSESTLAIMNNYVEDGKESSKADTESSKQDESAVMAKFFDDMKQKMDAPKTKAKTFELQPKEYVVKRRLSGAQLMDEFDEQAFYVNEYQSHMLNLQTGDVVKVNGKPYQSDSTFKIKKVVGHLDNVWDTPHIIEFKQAIVEKKNGDLVISHNVNGDSLIFNGEPIEYLINNSTQSIPLAEGDIVDLVWYDVAKVPNPQRAITVRWVYPTDSPATGSKHVKKAPIKSKRKLNALKKQLDEEIQAKSIERFKKRLMTVENNTGKAMAIDLKGKKIGVAIGGGQNWEIIKNAILLLNGEPRLINAFSGKRKTIRKVVKGLDVVVLVQSYANHASSWQITDACKEFNVKFAISPKLATNSILQAIYRALNNRPVFLPGGQVIDYEDQDHGEEN</sequence>
<proteinExistence type="predicted"/>
<evidence type="ECO:0000313" key="2">
    <source>
        <dbReference type="Proteomes" id="UP001220670"/>
    </source>
</evidence>
<evidence type="ECO:0008006" key="3">
    <source>
        <dbReference type="Google" id="ProtNLM"/>
    </source>
</evidence>
<dbReference type="RefSeq" id="WP_272225713.1">
    <property type="nucleotide sequence ID" value="NZ_JAQONE010000003.1"/>
</dbReference>
<dbReference type="EMBL" id="JAQONE010000003">
    <property type="protein sequence ID" value="MDC2828985.1"/>
    <property type="molecule type" value="Genomic_DNA"/>
</dbReference>